<reference evidence="2" key="1">
    <citation type="journal article" date="2014" name="Environ. Microbiol.">
        <title>Comparative genomics of the marine bacterial genus Glaciecola reveals the high degree of genomic diversity and genomic characteristic for cold adaptation.</title>
        <authorList>
            <person name="Qin Q.L."/>
            <person name="Xie B.B."/>
            <person name="Yu Y."/>
            <person name="Shu Y.L."/>
            <person name="Rong J.C."/>
            <person name="Zhang Y.J."/>
            <person name="Zhao D.L."/>
            <person name="Chen X.L."/>
            <person name="Zhang X.Y."/>
            <person name="Chen B."/>
            <person name="Zhou B.C."/>
            <person name="Zhang Y.Z."/>
        </authorList>
    </citation>
    <scope>NUCLEOTIDE SEQUENCE [LARGE SCALE GENOMIC DNA]</scope>
    <source>
        <strain evidence="2">ACAM 615</strain>
    </source>
</reference>
<name>K6ZHF6_9ALTE</name>
<evidence type="ECO:0000313" key="1">
    <source>
        <dbReference type="EMBL" id="GAC28323.1"/>
    </source>
</evidence>
<dbReference type="AlphaFoldDB" id="K6ZHF6"/>
<organism evidence="1 2">
    <name type="scientific">Brumicola pallidula DSM 14239 = ACAM 615</name>
    <dbReference type="NCBI Taxonomy" id="1121922"/>
    <lineage>
        <taxon>Bacteria</taxon>
        <taxon>Pseudomonadati</taxon>
        <taxon>Pseudomonadota</taxon>
        <taxon>Gammaproteobacteria</taxon>
        <taxon>Alteromonadales</taxon>
        <taxon>Alteromonadaceae</taxon>
        <taxon>Brumicola</taxon>
    </lineage>
</organism>
<sequence>MLTKKASRTKNVCFLTSNCQVQIKYYDNLLKKLVLFLFLTLL</sequence>
<accession>K6ZHF6</accession>
<evidence type="ECO:0000313" key="2">
    <source>
        <dbReference type="Proteomes" id="UP000006251"/>
    </source>
</evidence>
<dbReference type="EMBL" id="BAEQ01000023">
    <property type="protein sequence ID" value="GAC28323.1"/>
    <property type="molecule type" value="Genomic_DNA"/>
</dbReference>
<gene>
    <name evidence="1" type="ORF">GPAL_1451</name>
</gene>
<comment type="caution">
    <text evidence="1">The sequence shown here is derived from an EMBL/GenBank/DDBJ whole genome shotgun (WGS) entry which is preliminary data.</text>
</comment>
<keyword evidence="2" id="KW-1185">Reference proteome</keyword>
<protein>
    <submittedName>
        <fullName evidence="1">Uncharacterized protein</fullName>
    </submittedName>
</protein>
<dbReference type="Proteomes" id="UP000006251">
    <property type="component" value="Unassembled WGS sequence"/>
</dbReference>
<proteinExistence type="predicted"/>